<proteinExistence type="predicted"/>
<evidence type="ECO:0000313" key="1">
    <source>
        <dbReference type="EMBL" id="ABK80643.1"/>
    </source>
</evidence>
<accession>A4GJ50</accession>
<protein>
    <submittedName>
        <fullName evidence="1">Uncharacterized protein</fullName>
    </submittedName>
</protein>
<organism evidence="1">
    <name type="scientific">uncultured marine Nitrospinaceae bacterium</name>
    <dbReference type="NCBI Taxonomy" id="482920"/>
    <lineage>
        <taxon>Bacteria</taxon>
        <taxon>Pseudomonadati</taxon>
        <taxon>Nitrospinota/Tectimicrobiota group</taxon>
        <taxon>Nitrospinota</taxon>
        <taxon>Nitrospinia</taxon>
        <taxon>Nitrospinales</taxon>
        <taxon>Nitrospinaceae</taxon>
        <taxon>environmental samples</taxon>
    </lineage>
</organism>
<dbReference type="AlphaFoldDB" id="A4GJ50"/>
<dbReference type="EMBL" id="EF106972">
    <property type="protein sequence ID" value="ABK80643.1"/>
    <property type="molecule type" value="Genomic_DNA"/>
</dbReference>
<name>A4GJ50_9BACT</name>
<sequence>MSPKLLVRYSPGRNYYRLVNRDKIKNLLKSNRISLTDLRI</sequence>
<reference evidence="1" key="1">
    <citation type="journal article" date="2007" name="Environ. Microbiol.">
        <title>Quantitative distribution of presumptive archaeal and bacterial nitrifiers in Monterey Bay and the North Pacific Subtropical Gyre.</title>
        <authorList>
            <person name="Mincer T.J."/>
            <person name="Church M.J."/>
            <person name="Taylor L.T."/>
            <person name="Preston C."/>
            <person name="Karl D.M."/>
            <person name="Delong E.F."/>
        </authorList>
    </citation>
    <scope>NUCLEOTIDE SEQUENCE</scope>
</reference>